<accession>T1IL90</accession>
<evidence type="ECO:0000313" key="3">
    <source>
        <dbReference type="Proteomes" id="UP000014500"/>
    </source>
</evidence>
<keyword evidence="1" id="KW-0732">Signal</keyword>
<protein>
    <recommendedName>
        <fullName evidence="4">Secreted protein</fullName>
    </recommendedName>
</protein>
<evidence type="ECO:0000313" key="2">
    <source>
        <dbReference type="EnsemblMetazoa" id="SMAR001710-PA"/>
    </source>
</evidence>
<dbReference type="EnsemblMetazoa" id="SMAR001710-RA">
    <property type="protein sequence ID" value="SMAR001710-PA"/>
    <property type="gene ID" value="SMAR001710"/>
</dbReference>
<sequence>MVMAMLETASLLVSARSVFSVVISVVYHPHFLPVPLIFEVCRPLPLVCLLHSTLRINCKDGLFRFHNSHFSPGNIPCAVAASCRLRLASYCIGSVTATVCVLCELGVILTFHRLFPDDTVFV</sequence>
<proteinExistence type="predicted"/>
<dbReference type="Proteomes" id="UP000014500">
    <property type="component" value="Unassembled WGS sequence"/>
</dbReference>
<reference evidence="3" key="1">
    <citation type="submission" date="2011-05" db="EMBL/GenBank/DDBJ databases">
        <authorList>
            <person name="Richards S.R."/>
            <person name="Qu J."/>
            <person name="Jiang H."/>
            <person name="Jhangiani S.N."/>
            <person name="Agravi P."/>
            <person name="Goodspeed R."/>
            <person name="Gross S."/>
            <person name="Mandapat C."/>
            <person name="Jackson L."/>
            <person name="Mathew T."/>
            <person name="Pu L."/>
            <person name="Thornton R."/>
            <person name="Saada N."/>
            <person name="Wilczek-Boney K.B."/>
            <person name="Lee S."/>
            <person name="Kovar C."/>
            <person name="Wu Y."/>
            <person name="Scherer S.E."/>
            <person name="Worley K.C."/>
            <person name="Muzny D.M."/>
            <person name="Gibbs R."/>
        </authorList>
    </citation>
    <scope>NUCLEOTIDE SEQUENCE</scope>
    <source>
        <strain evidence="3">Brora</strain>
    </source>
</reference>
<organism evidence="2 3">
    <name type="scientific">Strigamia maritima</name>
    <name type="common">European centipede</name>
    <name type="synonym">Geophilus maritimus</name>
    <dbReference type="NCBI Taxonomy" id="126957"/>
    <lineage>
        <taxon>Eukaryota</taxon>
        <taxon>Metazoa</taxon>
        <taxon>Ecdysozoa</taxon>
        <taxon>Arthropoda</taxon>
        <taxon>Myriapoda</taxon>
        <taxon>Chilopoda</taxon>
        <taxon>Pleurostigmophora</taxon>
        <taxon>Geophilomorpha</taxon>
        <taxon>Linotaeniidae</taxon>
        <taxon>Strigamia</taxon>
    </lineage>
</organism>
<evidence type="ECO:0000256" key="1">
    <source>
        <dbReference type="SAM" id="SignalP"/>
    </source>
</evidence>
<dbReference type="AlphaFoldDB" id="T1IL90"/>
<dbReference type="HOGENOM" id="CLU_2029601_0_0_1"/>
<name>T1IL90_STRMM</name>
<keyword evidence="3" id="KW-1185">Reference proteome</keyword>
<feature type="chain" id="PRO_5004589870" description="Secreted protein" evidence="1">
    <location>
        <begin position="21"/>
        <end position="122"/>
    </location>
</feature>
<evidence type="ECO:0008006" key="4">
    <source>
        <dbReference type="Google" id="ProtNLM"/>
    </source>
</evidence>
<dbReference type="EMBL" id="JH430753">
    <property type="status" value="NOT_ANNOTATED_CDS"/>
    <property type="molecule type" value="Genomic_DNA"/>
</dbReference>
<reference evidence="2" key="2">
    <citation type="submission" date="2015-02" db="UniProtKB">
        <authorList>
            <consortium name="EnsemblMetazoa"/>
        </authorList>
    </citation>
    <scope>IDENTIFICATION</scope>
</reference>
<feature type="signal peptide" evidence="1">
    <location>
        <begin position="1"/>
        <end position="20"/>
    </location>
</feature>